<reference evidence="2" key="1">
    <citation type="submission" date="2023-04" db="EMBL/GenBank/DDBJ databases">
        <title>Black Yeasts Isolated from many extreme environments.</title>
        <authorList>
            <person name="Coleine C."/>
            <person name="Stajich J.E."/>
            <person name="Selbmann L."/>
        </authorList>
    </citation>
    <scope>NUCLEOTIDE SEQUENCE</scope>
    <source>
        <strain evidence="2">CCFEE 5312</strain>
    </source>
</reference>
<feature type="region of interest" description="Disordered" evidence="1">
    <location>
        <begin position="1"/>
        <end position="43"/>
    </location>
</feature>
<comment type="caution">
    <text evidence="2">The sequence shown here is derived from an EMBL/GenBank/DDBJ whole genome shotgun (WGS) entry which is preliminary data.</text>
</comment>
<keyword evidence="3" id="KW-1185">Reference proteome</keyword>
<name>A0AAJ0DA21_9PEZI</name>
<feature type="compositionally biased region" description="Basic and acidic residues" evidence="1">
    <location>
        <begin position="14"/>
        <end position="31"/>
    </location>
</feature>
<organism evidence="2 3">
    <name type="scientific">Extremus antarcticus</name>
    <dbReference type="NCBI Taxonomy" id="702011"/>
    <lineage>
        <taxon>Eukaryota</taxon>
        <taxon>Fungi</taxon>
        <taxon>Dikarya</taxon>
        <taxon>Ascomycota</taxon>
        <taxon>Pezizomycotina</taxon>
        <taxon>Dothideomycetes</taxon>
        <taxon>Dothideomycetidae</taxon>
        <taxon>Mycosphaerellales</taxon>
        <taxon>Extremaceae</taxon>
        <taxon>Extremus</taxon>
    </lineage>
</organism>
<dbReference type="AlphaFoldDB" id="A0AAJ0DA21"/>
<accession>A0AAJ0DA21</accession>
<evidence type="ECO:0000313" key="3">
    <source>
        <dbReference type="Proteomes" id="UP001271007"/>
    </source>
</evidence>
<dbReference type="Proteomes" id="UP001271007">
    <property type="component" value="Unassembled WGS sequence"/>
</dbReference>
<proteinExistence type="predicted"/>
<gene>
    <name evidence="2" type="ORF">LTR09_008673</name>
</gene>
<evidence type="ECO:0000313" key="2">
    <source>
        <dbReference type="EMBL" id="KAK3050018.1"/>
    </source>
</evidence>
<sequence length="111" mass="12949">MPGICLEPATAEIRSQESPRKRLRLEHEERLKRKKARRERSRQATPWTECEVELLKHGILQGLECTEIVRLYSIPRWVSATRSQKAKLMLRYPDLAKMPSIAEDKPPQSQS</sequence>
<dbReference type="EMBL" id="JAWDJX010000035">
    <property type="protein sequence ID" value="KAK3050018.1"/>
    <property type="molecule type" value="Genomic_DNA"/>
</dbReference>
<protein>
    <submittedName>
        <fullName evidence="2">Uncharacterized protein</fullName>
    </submittedName>
</protein>
<evidence type="ECO:0000256" key="1">
    <source>
        <dbReference type="SAM" id="MobiDB-lite"/>
    </source>
</evidence>